<keyword evidence="6" id="KW-0732">Signal</keyword>
<proteinExistence type="predicted"/>
<evidence type="ECO:0000256" key="5">
    <source>
        <dbReference type="SAM" id="MobiDB-lite"/>
    </source>
</evidence>
<evidence type="ECO:0000259" key="7">
    <source>
        <dbReference type="PROSITE" id="PS51352"/>
    </source>
</evidence>
<keyword evidence="9" id="KW-1185">Reference proteome</keyword>
<organism evidence="8 9">
    <name type="scientific">Terriglobus aquaticus</name>
    <dbReference type="NCBI Taxonomy" id="940139"/>
    <lineage>
        <taxon>Bacteria</taxon>
        <taxon>Pseudomonadati</taxon>
        <taxon>Acidobacteriota</taxon>
        <taxon>Terriglobia</taxon>
        <taxon>Terriglobales</taxon>
        <taxon>Acidobacteriaceae</taxon>
        <taxon>Terriglobus</taxon>
    </lineage>
</organism>
<name>A0ABW9KHE5_9BACT</name>
<evidence type="ECO:0000256" key="6">
    <source>
        <dbReference type="SAM" id="SignalP"/>
    </source>
</evidence>
<feature type="region of interest" description="Disordered" evidence="5">
    <location>
        <begin position="48"/>
        <end position="72"/>
    </location>
</feature>
<dbReference type="PANTHER" id="PTHR42852">
    <property type="entry name" value="THIOL:DISULFIDE INTERCHANGE PROTEIN DSBE"/>
    <property type="match status" value="1"/>
</dbReference>
<dbReference type="CDD" id="cd02966">
    <property type="entry name" value="TlpA_like_family"/>
    <property type="match status" value="1"/>
</dbReference>
<dbReference type="PROSITE" id="PS51352">
    <property type="entry name" value="THIOREDOXIN_2"/>
    <property type="match status" value="1"/>
</dbReference>
<evidence type="ECO:0000313" key="8">
    <source>
        <dbReference type="EMBL" id="MFN2975216.1"/>
    </source>
</evidence>
<feature type="region of interest" description="Disordered" evidence="5">
    <location>
        <begin position="238"/>
        <end position="258"/>
    </location>
</feature>
<evidence type="ECO:0000256" key="1">
    <source>
        <dbReference type="ARBA" id="ARBA00004196"/>
    </source>
</evidence>
<dbReference type="SUPFAM" id="SSF52833">
    <property type="entry name" value="Thioredoxin-like"/>
    <property type="match status" value="1"/>
</dbReference>
<comment type="subcellular location">
    <subcellularLocation>
        <location evidence="1">Cell envelope</location>
    </subcellularLocation>
</comment>
<accession>A0ABW9KHE5</accession>
<evidence type="ECO:0000256" key="4">
    <source>
        <dbReference type="ARBA" id="ARBA00023284"/>
    </source>
</evidence>
<feature type="compositionally biased region" description="Polar residues" evidence="5">
    <location>
        <begin position="58"/>
        <end position="72"/>
    </location>
</feature>
<protein>
    <submittedName>
        <fullName evidence="8">TlpA disulfide reductase family protein</fullName>
    </submittedName>
</protein>
<evidence type="ECO:0000313" key="9">
    <source>
        <dbReference type="Proteomes" id="UP001634747"/>
    </source>
</evidence>
<evidence type="ECO:0000256" key="2">
    <source>
        <dbReference type="ARBA" id="ARBA00022748"/>
    </source>
</evidence>
<feature type="compositionally biased region" description="Polar residues" evidence="5">
    <location>
        <begin position="245"/>
        <end position="254"/>
    </location>
</feature>
<feature type="domain" description="Thioredoxin" evidence="7">
    <location>
        <begin position="251"/>
        <end position="413"/>
    </location>
</feature>
<dbReference type="InterPro" id="IPR036249">
    <property type="entry name" value="Thioredoxin-like_sf"/>
</dbReference>
<keyword evidence="3" id="KW-1015">Disulfide bond</keyword>
<dbReference type="Gene3D" id="3.40.30.10">
    <property type="entry name" value="Glutaredoxin"/>
    <property type="match status" value="1"/>
</dbReference>
<reference evidence="8 9" key="1">
    <citation type="submission" date="2024-12" db="EMBL/GenBank/DDBJ databases">
        <authorList>
            <person name="Lee Y."/>
        </authorList>
    </citation>
    <scope>NUCLEOTIDE SEQUENCE [LARGE SCALE GENOMIC DNA]</scope>
    <source>
        <strain evidence="8 9">03SUJ4</strain>
    </source>
</reference>
<dbReference type="InterPro" id="IPR013766">
    <property type="entry name" value="Thioredoxin_domain"/>
</dbReference>
<dbReference type="PANTHER" id="PTHR42852:SF6">
    <property type="entry name" value="THIOL:DISULFIDE INTERCHANGE PROTEIN DSBE"/>
    <property type="match status" value="1"/>
</dbReference>
<comment type="caution">
    <text evidence="8">The sequence shown here is derived from an EMBL/GenBank/DDBJ whole genome shotgun (WGS) entry which is preliminary data.</text>
</comment>
<dbReference type="InterPro" id="IPR000866">
    <property type="entry name" value="AhpC/TSA"/>
</dbReference>
<keyword evidence="4" id="KW-0676">Redox-active center</keyword>
<sequence length="424" mass="45507">MPSSLVRLGSALLLLPALLYAAPQPKTARHWTGTATYRGQSIPVQLNLAEPGPGGSISGSLQNGNEQSPSSNGLLQDGHLTLQFDYFARKLQGTLTPTGFEGQYTGARMKAPIPVVLHPDQDGKPATRFVAATAPVTINGDWEIAVHSSKGESAWTLHVQPFGGNGEVQATIQRIDGDTGGLYGGLDLGSGDYRVSRFAANGPTLYALHPAADGTLQVKNLLSEDAPWTARRVADARRENLAPPTRSTEQTSVVDPNEPLHFSGVDLSGQPVSSNDPLFRGKVVIAAVGGSWCPNCHDEAPLLVDLYNRFHSRGLEVVDLSFEEEDQLHNPERLRAFVARYRVPYTVLLVGTPDQLNQKLPQGKNLNSWPTSFFIGRDGLVKQVHAGFSGPATGAAYTELREETIALIERLLAQSGPPQATGTE</sequence>
<feature type="chain" id="PRO_5047189357" evidence="6">
    <location>
        <begin position="22"/>
        <end position="424"/>
    </location>
</feature>
<gene>
    <name evidence="8" type="ORF">ACK2TP_05520</name>
</gene>
<dbReference type="InterPro" id="IPR050553">
    <property type="entry name" value="Thioredoxin_ResA/DsbE_sf"/>
</dbReference>
<dbReference type="RefSeq" id="WP_263413253.1">
    <property type="nucleotide sequence ID" value="NZ_BAABBH010000001.1"/>
</dbReference>
<keyword evidence="2" id="KW-0201">Cytochrome c-type biogenesis</keyword>
<feature type="signal peptide" evidence="6">
    <location>
        <begin position="1"/>
        <end position="21"/>
    </location>
</feature>
<evidence type="ECO:0000256" key="3">
    <source>
        <dbReference type="ARBA" id="ARBA00023157"/>
    </source>
</evidence>
<dbReference type="EMBL" id="JBJYXY010000001">
    <property type="protein sequence ID" value="MFN2975216.1"/>
    <property type="molecule type" value="Genomic_DNA"/>
</dbReference>
<dbReference type="Proteomes" id="UP001634747">
    <property type="component" value="Unassembled WGS sequence"/>
</dbReference>
<dbReference type="Pfam" id="PF00578">
    <property type="entry name" value="AhpC-TSA"/>
    <property type="match status" value="1"/>
</dbReference>